<sequence>MSESENSEKIISPIILQDVECPVCHYKEVKNYSLKSKTLPIRHNIFEVPVYDENPKYTYVDFNELQFTVCPVCFFNGANRSDFHFHGSLGEKHSTTDKKVVNYWAANYKQIKTQFNQKELSPDAFQHPRSEDAIILSVNLAIYKSTIEIHAKVPFTLIKRAHRYIRLFCLRQKYNLAADTILLKKAIEDLEEVFRLSDFPEKIYEFEVLYLIIVCSLKVGDEAKAADYIKVLDVTRAEIAQEAKTNPRAPLTDVTKWNTKAKELWQNRHDPKVWDLIQ</sequence>
<protein>
    <recommendedName>
        <fullName evidence="3">DUF2225 domain-containing protein</fullName>
    </recommendedName>
</protein>
<name>A0A2P2DXG7_9LEPT</name>
<dbReference type="EMBL" id="BFBB01000003">
    <property type="protein sequence ID" value="GBF49321.1"/>
    <property type="molecule type" value="Genomic_DNA"/>
</dbReference>
<comment type="caution">
    <text evidence="1">The sequence shown here is derived from an EMBL/GenBank/DDBJ whole genome shotgun (WGS) entry which is preliminary data.</text>
</comment>
<proteinExistence type="predicted"/>
<dbReference type="AlphaFoldDB" id="A0A2P2DXG7"/>
<reference evidence="1 2" key="1">
    <citation type="submission" date="2018-02" db="EMBL/GenBank/DDBJ databases">
        <title>Novel Leptospira species isolated from soil and water in Japan.</title>
        <authorList>
            <person name="Nakao R."/>
            <person name="Masuzawa T."/>
        </authorList>
    </citation>
    <scope>NUCLEOTIDE SEQUENCE [LARGE SCALE GENOMIC DNA]</scope>
    <source>
        <strain evidence="1 2">YH101</strain>
    </source>
</reference>
<evidence type="ECO:0000313" key="1">
    <source>
        <dbReference type="EMBL" id="GBF49321.1"/>
    </source>
</evidence>
<gene>
    <name evidence="1" type="ORF">LPTSP4_08320</name>
</gene>
<evidence type="ECO:0000313" key="2">
    <source>
        <dbReference type="Proteomes" id="UP000245133"/>
    </source>
</evidence>
<keyword evidence="2" id="KW-1185">Reference proteome</keyword>
<dbReference type="Pfam" id="PF09986">
    <property type="entry name" value="DUF2225"/>
    <property type="match status" value="1"/>
</dbReference>
<organism evidence="1 2">
    <name type="scientific">Leptospira ryugenii</name>
    <dbReference type="NCBI Taxonomy" id="1917863"/>
    <lineage>
        <taxon>Bacteria</taxon>
        <taxon>Pseudomonadati</taxon>
        <taxon>Spirochaetota</taxon>
        <taxon>Spirochaetia</taxon>
        <taxon>Leptospirales</taxon>
        <taxon>Leptospiraceae</taxon>
        <taxon>Leptospira</taxon>
    </lineage>
</organism>
<evidence type="ECO:0008006" key="3">
    <source>
        <dbReference type="Google" id="ProtNLM"/>
    </source>
</evidence>
<dbReference type="Proteomes" id="UP000245133">
    <property type="component" value="Unassembled WGS sequence"/>
</dbReference>
<dbReference type="RefSeq" id="WP_167836913.1">
    <property type="nucleotide sequence ID" value="NZ_BFBB01000003.1"/>
</dbReference>
<dbReference type="InterPro" id="IPR018708">
    <property type="entry name" value="DUF2225"/>
</dbReference>
<accession>A0A2P2DXG7</accession>